<organism evidence="1 2">
    <name type="scientific">Tolypocladium capitatum</name>
    <dbReference type="NCBI Taxonomy" id="45235"/>
    <lineage>
        <taxon>Eukaryota</taxon>
        <taxon>Fungi</taxon>
        <taxon>Dikarya</taxon>
        <taxon>Ascomycota</taxon>
        <taxon>Pezizomycotina</taxon>
        <taxon>Sordariomycetes</taxon>
        <taxon>Hypocreomycetidae</taxon>
        <taxon>Hypocreales</taxon>
        <taxon>Ophiocordycipitaceae</taxon>
        <taxon>Tolypocladium</taxon>
    </lineage>
</organism>
<comment type="caution">
    <text evidence="1">The sequence shown here is derived from an EMBL/GenBank/DDBJ whole genome shotgun (WGS) entry which is preliminary data.</text>
</comment>
<dbReference type="AlphaFoldDB" id="A0A2K3QAJ1"/>
<evidence type="ECO:0000313" key="2">
    <source>
        <dbReference type="Proteomes" id="UP000236621"/>
    </source>
</evidence>
<accession>A0A2K3QAJ1</accession>
<name>A0A2K3QAJ1_9HYPO</name>
<keyword evidence="2" id="KW-1185">Reference proteome</keyword>
<feature type="non-terminal residue" evidence="1">
    <location>
        <position position="192"/>
    </location>
</feature>
<evidence type="ECO:0000313" key="1">
    <source>
        <dbReference type="EMBL" id="PNY24577.1"/>
    </source>
</evidence>
<dbReference type="EMBL" id="NRSZ01000868">
    <property type="protein sequence ID" value="PNY24577.1"/>
    <property type="molecule type" value="Genomic_DNA"/>
</dbReference>
<protein>
    <submittedName>
        <fullName evidence="1">Uncharacterized protein</fullName>
    </submittedName>
</protein>
<gene>
    <name evidence="1" type="ORF">TCAP_05486</name>
</gene>
<proteinExistence type="predicted"/>
<dbReference type="Proteomes" id="UP000236621">
    <property type="component" value="Unassembled WGS sequence"/>
</dbReference>
<sequence length="192" mass="21352">MATLFGCIDLGIRTYDAEIRHALALCGLTGVETCPSRRSRGNTQVHPTCVCVVFFIFGAGKYNEPFTAAIGLILSRLTSRSPLLVNYSLKEHIILPNGRLADPFGWSVSSLHVPRHPSCVCRSWVADWFCGHAMFVCRACLWSLVNHLNVWRLLYVVRANKHCREASFGLAHFLPAHVLGLSTQDTVALFLL</sequence>
<reference evidence="1 2" key="1">
    <citation type="submission" date="2017-08" db="EMBL/GenBank/DDBJ databases">
        <title>Harnessing the power of phylogenomics to disentangle the directionality and signatures of interkingdom host jumping in the parasitic fungal genus Tolypocladium.</title>
        <authorList>
            <person name="Quandt C.A."/>
            <person name="Patterson W."/>
            <person name="Spatafora J.W."/>
        </authorList>
    </citation>
    <scope>NUCLEOTIDE SEQUENCE [LARGE SCALE GENOMIC DNA]</scope>
    <source>
        <strain evidence="1 2">CBS 113982</strain>
    </source>
</reference>